<keyword evidence="2" id="KW-1185">Reference proteome</keyword>
<reference evidence="1 2" key="1">
    <citation type="journal article" date="2018" name="Mol. Biol. Evol.">
        <title>Broad Genomic Sampling Reveals a Smut Pathogenic Ancestry of the Fungal Clade Ustilaginomycotina.</title>
        <authorList>
            <person name="Kijpornyongpan T."/>
            <person name="Mondo S.J."/>
            <person name="Barry K."/>
            <person name="Sandor L."/>
            <person name="Lee J."/>
            <person name="Lipzen A."/>
            <person name="Pangilinan J."/>
            <person name="LaButti K."/>
            <person name="Hainaut M."/>
            <person name="Henrissat B."/>
            <person name="Grigoriev I.V."/>
            <person name="Spatafora J.W."/>
            <person name="Aime M.C."/>
        </authorList>
    </citation>
    <scope>NUCLEOTIDE SEQUENCE [LARGE SCALE GENOMIC DNA]</scope>
    <source>
        <strain evidence="1 2">MCA 4718</strain>
    </source>
</reference>
<name>A0A316UB95_9BASI</name>
<evidence type="ECO:0000313" key="2">
    <source>
        <dbReference type="Proteomes" id="UP000245942"/>
    </source>
</evidence>
<gene>
    <name evidence="1" type="ORF">BCV69DRAFT_143626</name>
</gene>
<accession>A0A316UB95</accession>
<evidence type="ECO:0000313" key="1">
    <source>
        <dbReference type="EMBL" id="PWN22432.1"/>
    </source>
</evidence>
<dbReference type="AlphaFoldDB" id="A0A316UB95"/>
<organism evidence="1 2">
    <name type="scientific">Pseudomicrostroma glucosiphilum</name>
    <dbReference type="NCBI Taxonomy" id="1684307"/>
    <lineage>
        <taxon>Eukaryota</taxon>
        <taxon>Fungi</taxon>
        <taxon>Dikarya</taxon>
        <taxon>Basidiomycota</taxon>
        <taxon>Ustilaginomycotina</taxon>
        <taxon>Exobasidiomycetes</taxon>
        <taxon>Microstromatales</taxon>
        <taxon>Microstromatales incertae sedis</taxon>
        <taxon>Pseudomicrostroma</taxon>
    </lineage>
</organism>
<dbReference type="Proteomes" id="UP000245942">
    <property type="component" value="Unassembled WGS sequence"/>
</dbReference>
<dbReference type="OrthoDB" id="1930084at2759"/>
<dbReference type="RefSeq" id="XP_025349592.1">
    <property type="nucleotide sequence ID" value="XM_025489309.1"/>
</dbReference>
<protein>
    <submittedName>
        <fullName evidence="1">Uncharacterized protein</fullName>
    </submittedName>
</protein>
<proteinExistence type="predicted"/>
<dbReference type="EMBL" id="KZ819323">
    <property type="protein sequence ID" value="PWN22432.1"/>
    <property type="molecule type" value="Genomic_DNA"/>
</dbReference>
<sequence length="80" mass="8932">MVSTLHYRIIMMMDLLYKLLLLLMLCAAYVTKANGILAGPLLQGLIKGRRCRILNGERARLPLEPVGQPDRGVDCIPRPS</sequence>
<dbReference type="GeneID" id="37011043"/>